<sequence>MSETRNGKCLCGAVKVEINLREDNAELHACHCGMCRSWSGSALIGMAVKPDDIRIEGPVRSRASSDWAARDWCDTCGSTLWYRLTVPGHEFYHVSAGLFDNAADLPLTKEIFIDRKPSGYAFAGDHELKTQAEMEAIFASFGKETGQ</sequence>
<accession>A0ABW5TZD1</accession>
<name>A0ABW5TZD1_9RHOB</name>
<evidence type="ECO:0000259" key="5">
    <source>
        <dbReference type="PROSITE" id="PS51891"/>
    </source>
</evidence>
<feature type="domain" description="CENP-V/GFA" evidence="5">
    <location>
        <begin position="5"/>
        <end position="121"/>
    </location>
</feature>
<evidence type="ECO:0000313" key="6">
    <source>
        <dbReference type="EMBL" id="MFD2738330.1"/>
    </source>
</evidence>
<dbReference type="Pfam" id="PF04828">
    <property type="entry name" value="GFA"/>
    <property type="match status" value="1"/>
</dbReference>
<keyword evidence="4" id="KW-0456">Lyase</keyword>
<evidence type="ECO:0000256" key="2">
    <source>
        <dbReference type="ARBA" id="ARBA00022723"/>
    </source>
</evidence>
<dbReference type="EMBL" id="JBHUMP010000001">
    <property type="protein sequence ID" value="MFD2738330.1"/>
    <property type="molecule type" value="Genomic_DNA"/>
</dbReference>
<gene>
    <name evidence="6" type="ORF">ACFSUD_01985</name>
</gene>
<dbReference type="Proteomes" id="UP001597474">
    <property type="component" value="Unassembled WGS sequence"/>
</dbReference>
<organism evidence="6 7">
    <name type="scientific">Sulfitobacter aestuarii</name>
    <dbReference type="NCBI Taxonomy" id="2161676"/>
    <lineage>
        <taxon>Bacteria</taxon>
        <taxon>Pseudomonadati</taxon>
        <taxon>Pseudomonadota</taxon>
        <taxon>Alphaproteobacteria</taxon>
        <taxon>Rhodobacterales</taxon>
        <taxon>Roseobacteraceae</taxon>
        <taxon>Sulfitobacter</taxon>
    </lineage>
</organism>
<comment type="caution">
    <text evidence="6">The sequence shown here is derived from an EMBL/GenBank/DDBJ whole genome shotgun (WGS) entry which is preliminary data.</text>
</comment>
<protein>
    <submittedName>
        <fullName evidence="6">GFA family protein</fullName>
    </submittedName>
</protein>
<dbReference type="InterPro" id="IPR011057">
    <property type="entry name" value="Mss4-like_sf"/>
</dbReference>
<reference evidence="7" key="1">
    <citation type="journal article" date="2019" name="Int. J. Syst. Evol. Microbiol.">
        <title>The Global Catalogue of Microorganisms (GCM) 10K type strain sequencing project: providing services to taxonomists for standard genome sequencing and annotation.</title>
        <authorList>
            <consortium name="The Broad Institute Genomics Platform"/>
            <consortium name="The Broad Institute Genome Sequencing Center for Infectious Disease"/>
            <person name="Wu L."/>
            <person name="Ma J."/>
        </authorList>
    </citation>
    <scope>NUCLEOTIDE SEQUENCE [LARGE SCALE GENOMIC DNA]</scope>
    <source>
        <strain evidence="7">TISTR 2562</strain>
    </source>
</reference>
<evidence type="ECO:0000256" key="4">
    <source>
        <dbReference type="ARBA" id="ARBA00023239"/>
    </source>
</evidence>
<dbReference type="PROSITE" id="PS51891">
    <property type="entry name" value="CENP_V_GFA"/>
    <property type="match status" value="1"/>
</dbReference>
<keyword evidence="2" id="KW-0479">Metal-binding</keyword>
<dbReference type="Gene3D" id="3.90.1590.10">
    <property type="entry name" value="glutathione-dependent formaldehyde- activating enzyme (gfa)"/>
    <property type="match status" value="1"/>
</dbReference>
<evidence type="ECO:0000313" key="7">
    <source>
        <dbReference type="Proteomes" id="UP001597474"/>
    </source>
</evidence>
<keyword evidence="3" id="KW-0862">Zinc</keyword>
<evidence type="ECO:0000256" key="3">
    <source>
        <dbReference type="ARBA" id="ARBA00022833"/>
    </source>
</evidence>
<evidence type="ECO:0000256" key="1">
    <source>
        <dbReference type="ARBA" id="ARBA00005495"/>
    </source>
</evidence>
<dbReference type="InterPro" id="IPR006913">
    <property type="entry name" value="CENP-V/GFA"/>
</dbReference>
<dbReference type="PANTHER" id="PTHR33337">
    <property type="entry name" value="GFA DOMAIN-CONTAINING PROTEIN"/>
    <property type="match status" value="1"/>
</dbReference>
<comment type="similarity">
    <text evidence="1">Belongs to the Gfa family.</text>
</comment>
<dbReference type="PANTHER" id="PTHR33337:SF40">
    <property type="entry name" value="CENP-V_GFA DOMAIN-CONTAINING PROTEIN-RELATED"/>
    <property type="match status" value="1"/>
</dbReference>
<dbReference type="RefSeq" id="WP_386370950.1">
    <property type="nucleotide sequence ID" value="NZ_JBHUMP010000001.1"/>
</dbReference>
<proteinExistence type="inferred from homology"/>
<keyword evidence="7" id="KW-1185">Reference proteome</keyword>
<dbReference type="SUPFAM" id="SSF51316">
    <property type="entry name" value="Mss4-like"/>
    <property type="match status" value="1"/>
</dbReference>